<feature type="domain" description="PRC-barrel" evidence="1">
    <location>
        <begin position="93"/>
        <end position="165"/>
    </location>
</feature>
<dbReference type="Pfam" id="PF05239">
    <property type="entry name" value="PRC"/>
    <property type="match status" value="2"/>
</dbReference>
<reference evidence="2 3" key="1">
    <citation type="submission" date="2018-06" db="EMBL/GenBank/DDBJ databases">
        <title>Paenibacillus montanisoli sp. nov., isolated from mountain area soil.</title>
        <authorList>
            <person name="Wu M."/>
        </authorList>
    </citation>
    <scope>NUCLEOTIDE SEQUENCE [LARGE SCALE GENOMIC DNA]</scope>
    <source>
        <strain evidence="2 3">RA17</strain>
    </source>
</reference>
<sequence length="183" mass="20210">MLRLQHLIGLPVIEMSGGKHVGHVKDAWFDEHWQLGGIILDAGRRFLTAIKAVLWNDVMVCGEDAVIIMNEASVRKTKQAEIMRSFHTGSIRLKDLPVITVDGEQLGRVSDVYFDEIQGTQIVGYELTDGFIADILEGRKWLPAPQPVEEVMLGEDVIIVPAGSEARLAPVAVSESDIGRNVR</sequence>
<dbReference type="InterPro" id="IPR027275">
    <property type="entry name" value="PRC-brl_dom"/>
</dbReference>
<name>A0A328U5W7_9BACL</name>
<proteinExistence type="predicted"/>
<dbReference type="OrthoDB" id="1707618at2"/>
<dbReference type="Gene3D" id="2.30.30.240">
    <property type="entry name" value="PRC-barrel domain"/>
    <property type="match status" value="2"/>
</dbReference>
<dbReference type="Proteomes" id="UP000249260">
    <property type="component" value="Unassembled WGS sequence"/>
</dbReference>
<gene>
    <name evidence="2" type="ORF">DL346_05750</name>
</gene>
<dbReference type="SUPFAM" id="SSF50346">
    <property type="entry name" value="PRC-barrel domain"/>
    <property type="match status" value="2"/>
</dbReference>
<comment type="caution">
    <text evidence="2">The sequence shown here is derived from an EMBL/GenBank/DDBJ whole genome shotgun (WGS) entry which is preliminary data.</text>
</comment>
<evidence type="ECO:0000313" key="3">
    <source>
        <dbReference type="Proteomes" id="UP000249260"/>
    </source>
</evidence>
<feature type="domain" description="PRC-barrel" evidence="1">
    <location>
        <begin position="3"/>
        <end position="50"/>
    </location>
</feature>
<dbReference type="InterPro" id="IPR011033">
    <property type="entry name" value="PRC_barrel-like_sf"/>
</dbReference>
<dbReference type="AlphaFoldDB" id="A0A328U5W7"/>
<organism evidence="2 3">
    <name type="scientific">Paenibacillus montanisoli</name>
    <dbReference type="NCBI Taxonomy" id="2081970"/>
    <lineage>
        <taxon>Bacteria</taxon>
        <taxon>Bacillati</taxon>
        <taxon>Bacillota</taxon>
        <taxon>Bacilli</taxon>
        <taxon>Bacillales</taxon>
        <taxon>Paenibacillaceae</taxon>
        <taxon>Paenibacillus</taxon>
    </lineage>
</organism>
<evidence type="ECO:0000313" key="2">
    <source>
        <dbReference type="EMBL" id="RAP77959.1"/>
    </source>
</evidence>
<protein>
    <submittedName>
        <fullName evidence="2">Photosystem reaction center subunit H</fullName>
    </submittedName>
</protein>
<dbReference type="RefSeq" id="WP_112881083.1">
    <property type="nucleotide sequence ID" value="NZ_QLUW01000001.1"/>
</dbReference>
<keyword evidence="3" id="KW-1185">Reference proteome</keyword>
<dbReference type="EMBL" id="QLUW01000001">
    <property type="protein sequence ID" value="RAP77959.1"/>
    <property type="molecule type" value="Genomic_DNA"/>
</dbReference>
<accession>A0A328U5W7</accession>
<evidence type="ECO:0000259" key="1">
    <source>
        <dbReference type="Pfam" id="PF05239"/>
    </source>
</evidence>